<dbReference type="EMBL" id="JAGPYQ010000003">
    <property type="protein sequence ID" value="MBQ0855628.1"/>
    <property type="molecule type" value="Genomic_DNA"/>
</dbReference>
<feature type="domain" description="DUF7144" evidence="2">
    <location>
        <begin position="50"/>
        <end position="116"/>
    </location>
</feature>
<protein>
    <recommendedName>
        <fullName evidence="2">DUF7144 domain-containing protein</fullName>
    </recommendedName>
</protein>
<reference evidence="3 4" key="1">
    <citation type="submission" date="2021-04" db="EMBL/GenBank/DDBJ databases">
        <authorList>
            <person name="Tang X."/>
            <person name="Zhou X."/>
            <person name="Chen X."/>
            <person name="Cernava T."/>
            <person name="Zhang C."/>
        </authorList>
    </citation>
    <scope>NUCLEOTIDE SEQUENCE [LARGE SCALE GENOMIC DNA]</scope>
    <source>
        <strain evidence="3 4">BH-SS-21</strain>
        <plasmid evidence="3">p2</plasmid>
    </source>
</reference>
<dbReference type="RefSeq" id="WP_210894515.1">
    <property type="nucleotide sequence ID" value="NZ_JAGPYQ010000003.1"/>
</dbReference>
<keyword evidence="4" id="KW-1185">Reference proteome</keyword>
<dbReference type="AlphaFoldDB" id="A0A941BEU9"/>
<keyword evidence="1" id="KW-0472">Membrane</keyword>
<comment type="caution">
    <text evidence="3">The sequence shown here is derived from an EMBL/GenBank/DDBJ whole genome shotgun (WGS) entry which is preliminary data.</text>
</comment>
<evidence type="ECO:0000313" key="3">
    <source>
        <dbReference type="EMBL" id="MBQ0855628.1"/>
    </source>
</evidence>
<feature type="transmembrane region" description="Helical" evidence="1">
    <location>
        <begin position="18"/>
        <end position="37"/>
    </location>
</feature>
<name>A0A941BEU9_9ACTN</name>
<gene>
    <name evidence="3" type="ORF">J8N05_46565</name>
</gene>
<keyword evidence="1" id="KW-1133">Transmembrane helix</keyword>
<keyword evidence="3" id="KW-0614">Plasmid</keyword>
<evidence type="ECO:0000259" key="2">
    <source>
        <dbReference type="Pfam" id="PF23636"/>
    </source>
</evidence>
<feature type="transmembrane region" description="Helical" evidence="1">
    <location>
        <begin position="49"/>
        <end position="75"/>
    </location>
</feature>
<evidence type="ECO:0000313" key="4">
    <source>
        <dbReference type="Proteomes" id="UP000677413"/>
    </source>
</evidence>
<sequence>MADASTRYRRPEAEQGTLGGLVVLASVLLFVLVTLCFERGLVAVPEGRILLSAWGWIHLVVWGASVAVSAGPFVGVARARIIGVLIAALAIIVNVLPIPYHALWLMTPIVRGLCVVRHKSLY</sequence>
<dbReference type="Proteomes" id="UP000677413">
    <property type="component" value="Unassembled WGS sequence"/>
</dbReference>
<feature type="transmembrane region" description="Helical" evidence="1">
    <location>
        <begin position="81"/>
        <end position="103"/>
    </location>
</feature>
<evidence type="ECO:0000256" key="1">
    <source>
        <dbReference type="SAM" id="Phobius"/>
    </source>
</evidence>
<organism evidence="3 4">
    <name type="scientific">Streptomyces liliiviolaceus</name>
    <dbReference type="NCBI Taxonomy" id="2823109"/>
    <lineage>
        <taxon>Bacteria</taxon>
        <taxon>Bacillati</taxon>
        <taxon>Actinomycetota</taxon>
        <taxon>Actinomycetes</taxon>
        <taxon>Kitasatosporales</taxon>
        <taxon>Streptomycetaceae</taxon>
        <taxon>Streptomyces</taxon>
    </lineage>
</organism>
<accession>A0A941BEU9</accession>
<dbReference type="Pfam" id="PF23636">
    <property type="entry name" value="DUF7144"/>
    <property type="match status" value="1"/>
</dbReference>
<dbReference type="InterPro" id="IPR055568">
    <property type="entry name" value="DUF7144"/>
</dbReference>
<geneLocation type="plasmid" evidence="3">
    <name>p2</name>
</geneLocation>
<proteinExistence type="predicted"/>
<keyword evidence="1" id="KW-0812">Transmembrane</keyword>